<evidence type="ECO:0000256" key="2">
    <source>
        <dbReference type="ARBA" id="ARBA00022801"/>
    </source>
</evidence>
<dbReference type="InterPro" id="IPR017850">
    <property type="entry name" value="Alkaline_phosphatase_core_sf"/>
</dbReference>
<dbReference type="PANTHER" id="PTHR42693">
    <property type="entry name" value="ARYLSULFATASE FAMILY MEMBER"/>
    <property type="match status" value="1"/>
</dbReference>
<protein>
    <submittedName>
        <fullName evidence="4">Arylsulfatase</fullName>
    </submittedName>
</protein>
<name>A0A8J7MGL9_9BACT</name>
<reference evidence="4" key="1">
    <citation type="submission" date="2021-01" db="EMBL/GenBank/DDBJ databases">
        <title>Modified the classification status of verrucomicrobia.</title>
        <authorList>
            <person name="Feng X."/>
        </authorList>
    </citation>
    <scope>NUCLEOTIDE SEQUENCE</scope>
    <source>
        <strain evidence="4">_KCTC 22039</strain>
    </source>
</reference>
<dbReference type="Gene3D" id="3.30.1120.10">
    <property type="match status" value="1"/>
</dbReference>
<dbReference type="PANTHER" id="PTHR42693:SF53">
    <property type="entry name" value="ENDO-4-O-SULFATASE"/>
    <property type="match status" value="1"/>
</dbReference>
<comment type="similarity">
    <text evidence="1">Belongs to the sulfatase family.</text>
</comment>
<keyword evidence="5" id="KW-1185">Reference proteome</keyword>
<dbReference type="Proteomes" id="UP000624703">
    <property type="component" value="Unassembled WGS sequence"/>
</dbReference>
<accession>A0A8J7MGL9</accession>
<evidence type="ECO:0000259" key="3">
    <source>
        <dbReference type="Pfam" id="PF00884"/>
    </source>
</evidence>
<dbReference type="CDD" id="cd16025">
    <property type="entry name" value="PAS_like"/>
    <property type="match status" value="1"/>
</dbReference>
<sequence length="494" mass="55534">MCDDMGYSDLGSYGSEIHTPNIDALAQQGIRFTQFKNTGRCCPSRASLMTGRHQHAVGMGWMAVVDEHRPGYRGQLSANIPTMAELLREQGYGTYICGKWHLTVIGNVHNLEAGPNGSWPVDRGFDESYAGLTGGGSFYTVKGLVRNAERITTFPDDYYYTDAITEHAVEFIDRHDSENPLFLYLAHYAPHRPLQAPKERIDRCRERYQVGYDVLRKSRYARMIETGILETGADQSIQHEGIPAWQSLTEKQQQSWITEMATYAAMIEIVDDGIGEVVDALKRKGMYKNTVFLFLSDNGATQEGGLISRLGAHLSNTPYAGFKTKTFNGGISSPLIIHYPERFKQYSGAMRHGTAHITDILPTCLEIAGLQYPESFKNKPLPSPDGVSLVPAISGETQPPRDLFFEHQGSCAIISKNWKLVRDRSEHPWSLIDLKNDPFEQNDIAKNHPEMVQQLEAKWLQWAGENDVLPLGSPKWSTRVNKYKELFPDQDGID</sequence>
<proteinExistence type="inferred from homology"/>
<dbReference type="EMBL" id="JAENIM010000045">
    <property type="protein sequence ID" value="MBK1792527.1"/>
    <property type="molecule type" value="Genomic_DNA"/>
</dbReference>
<dbReference type="InterPro" id="IPR000917">
    <property type="entry name" value="Sulfatase_N"/>
</dbReference>
<gene>
    <name evidence="4" type="ORF">JIN82_15285</name>
</gene>
<organism evidence="4 5">
    <name type="scientific">Persicirhabdus sediminis</name>
    <dbReference type="NCBI Taxonomy" id="454144"/>
    <lineage>
        <taxon>Bacteria</taxon>
        <taxon>Pseudomonadati</taxon>
        <taxon>Verrucomicrobiota</taxon>
        <taxon>Verrucomicrobiia</taxon>
        <taxon>Verrucomicrobiales</taxon>
        <taxon>Verrucomicrobiaceae</taxon>
        <taxon>Persicirhabdus</taxon>
    </lineage>
</organism>
<dbReference type="SUPFAM" id="SSF53649">
    <property type="entry name" value="Alkaline phosphatase-like"/>
    <property type="match status" value="1"/>
</dbReference>
<dbReference type="Pfam" id="PF00884">
    <property type="entry name" value="Sulfatase"/>
    <property type="match status" value="1"/>
</dbReference>
<comment type="caution">
    <text evidence="4">The sequence shown here is derived from an EMBL/GenBank/DDBJ whole genome shotgun (WGS) entry which is preliminary data.</text>
</comment>
<feature type="domain" description="Sulfatase N-terminal" evidence="3">
    <location>
        <begin position="1"/>
        <end position="369"/>
    </location>
</feature>
<dbReference type="Gene3D" id="3.40.720.10">
    <property type="entry name" value="Alkaline Phosphatase, subunit A"/>
    <property type="match status" value="1"/>
</dbReference>
<dbReference type="InterPro" id="IPR050738">
    <property type="entry name" value="Sulfatase"/>
</dbReference>
<dbReference type="AlphaFoldDB" id="A0A8J7MGL9"/>
<keyword evidence="2" id="KW-0378">Hydrolase</keyword>
<evidence type="ECO:0000256" key="1">
    <source>
        <dbReference type="ARBA" id="ARBA00008779"/>
    </source>
</evidence>
<evidence type="ECO:0000313" key="4">
    <source>
        <dbReference type="EMBL" id="MBK1792527.1"/>
    </source>
</evidence>
<dbReference type="GO" id="GO:0004065">
    <property type="term" value="F:arylsulfatase activity"/>
    <property type="evidence" value="ECO:0007669"/>
    <property type="project" value="TreeGrafter"/>
</dbReference>
<evidence type="ECO:0000313" key="5">
    <source>
        <dbReference type="Proteomes" id="UP000624703"/>
    </source>
</evidence>